<protein>
    <recommendedName>
        <fullName evidence="3">receptor protein serine/threonine kinase</fullName>
        <ecNumber evidence="3">2.7.11.30</ecNumber>
    </recommendedName>
</protein>
<evidence type="ECO:0000256" key="2">
    <source>
        <dbReference type="ARBA" id="ARBA00009605"/>
    </source>
</evidence>
<dbReference type="AlphaFoldDB" id="A0A448XKQ1"/>
<dbReference type="PROSITE" id="PS50011">
    <property type="entry name" value="PROTEIN_KINASE_DOM"/>
    <property type="match status" value="1"/>
</dbReference>
<keyword evidence="7" id="KW-0732">Signal</keyword>
<gene>
    <name evidence="15" type="ORF">PXEA_LOCUS32328</name>
</gene>
<dbReference type="Gene3D" id="1.10.510.10">
    <property type="entry name" value="Transferase(Phosphotransferase) domain 1"/>
    <property type="match status" value="1"/>
</dbReference>
<dbReference type="GO" id="GO:0043235">
    <property type="term" value="C:receptor complex"/>
    <property type="evidence" value="ECO:0007669"/>
    <property type="project" value="TreeGrafter"/>
</dbReference>
<dbReference type="InterPro" id="IPR011009">
    <property type="entry name" value="Kinase-like_dom_sf"/>
</dbReference>
<keyword evidence="4" id="KW-0723">Serine/threonine-protein kinase</keyword>
<dbReference type="InterPro" id="IPR000333">
    <property type="entry name" value="TGFB_receptor"/>
</dbReference>
<organism evidence="15 16">
    <name type="scientific">Protopolystoma xenopodis</name>
    <dbReference type="NCBI Taxonomy" id="117903"/>
    <lineage>
        <taxon>Eukaryota</taxon>
        <taxon>Metazoa</taxon>
        <taxon>Spiralia</taxon>
        <taxon>Lophotrochozoa</taxon>
        <taxon>Platyhelminthes</taxon>
        <taxon>Monogenea</taxon>
        <taxon>Polyopisthocotylea</taxon>
        <taxon>Polystomatidea</taxon>
        <taxon>Polystomatidae</taxon>
        <taxon>Protopolystoma</taxon>
    </lineage>
</organism>
<evidence type="ECO:0000256" key="3">
    <source>
        <dbReference type="ARBA" id="ARBA00012401"/>
    </source>
</evidence>
<dbReference type="Pfam" id="PF00069">
    <property type="entry name" value="Pkinase"/>
    <property type="match status" value="1"/>
</dbReference>
<dbReference type="PANTHER" id="PTHR23255">
    <property type="entry name" value="TRANSFORMING GROWTH FACTOR-BETA RECEPTOR TYPE I AND II"/>
    <property type="match status" value="1"/>
</dbReference>
<dbReference type="GO" id="GO:0004675">
    <property type="term" value="F:transmembrane receptor protein serine/threonine kinase activity"/>
    <property type="evidence" value="ECO:0007669"/>
    <property type="project" value="UniProtKB-EC"/>
</dbReference>
<evidence type="ECO:0000256" key="1">
    <source>
        <dbReference type="ARBA" id="ARBA00004479"/>
    </source>
</evidence>
<keyword evidence="12" id="KW-0472">Membrane</keyword>
<keyword evidence="10" id="KW-0067">ATP-binding</keyword>
<keyword evidence="6" id="KW-0812">Transmembrane</keyword>
<dbReference type="GO" id="GO:0005886">
    <property type="term" value="C:plasma membrane"/>
    <property type="evidence" value="ECO:0007669"/>
    <property type="project" value="TreeGrafter"/>
</dbReference>
<evidence type="ECO:0000256" key="12">
    <source>
        <dbReference type="ARBA" id="ARBA00023136"/>
    </source>
</evidence>
<dbReference type="EC" id="2.7.11.30" evidence="3"/>
<comment type="similarity">
    <text evidence="2">Belongs to the protein kinase superfamily. TKL Ser/Thr protein kinase family. TGFB receptor subfamily.</text>
</comment>
<evidence type="ECO:0000256" key="9">
    <source>
        <dbReference type="ARBA" id="ARBA00022777"/>
    </source>
</evidence>
<reference evidence="15" key="1">
    <citation type="submission" date="2018-11" db="EMBL/GenBank/DDBJ databases">
        <authorList>
            <consortium name="Pathogen Informatics"/>
        </authorList>
    </citation>
    <scope>NUCLEOTIDE SEQUENCE</scope>
</reference>
<dbReference type="SMART" id="SM00220">
    <property type="entry name" value="S_TKc"/>
    <property type="match status" value="1"/>
</dbReference>
<evidence type="ECO:0000256" key="6">
    <source>
        <dbReference type="ARBA" id="ARBA00022692"/>
    </source>
</evidence>
<accession>A0A448XKQ1</accession>
<keyword evidence="9" id="KW-0418">Kinase</keyword>
<keyword evidence="11" id="KW-1133">Transmembrane helix</keyword>
<evidence type="ECO:0000256" key="10">
    <source>
        <dbReference type="ARBA" id="ARBA00022840"/>
    </source>
</evidence>
<name>A0A448XKQ1_9PLAT</name>
<comment type="subcellular location">
    <subcellularLocation>
        <location evidence="1">Membrane</location>
        <topology evidence="1">Single-pass type I membrane protein</topology>
    </subcellularLocation>
</comment>
<evidence type="ECO:0000313" key="16">
    <source>
        <dbReference type="Proteomes" id="UP000784294"/>
    </source>
</evidence>
<evidence type="ECO:0000256" key="13">
    <source>
        <dbReference type="ARBA" id="ARBA00023170"/>
    </source>
</evidence>
<dbReference type="Gene3D" id="3.30.200.20">
    <property type="entry name" value="Phosphorylase Kinase, domain 1"/>
    <property type="match status" value="1"/>
</dbReference>
<dbReference type="EMBL" id="CAAALY010259362">
    <property type="protein sequence ID" value="VEL38888.1"/>
    <property type="molecule type" value="Genomic_DNA"/>
</dbReference>
<evidence type="ECO:0000256" key="8">
    <source>
        <dbReference type="ARBA" id="ARBA00022741"/>
    </source>
</evidence>
<evidence type="ECO:0000256" key="4">
    <source>
        <dbReference type="ARBA" id="ARBA00022527"/>
    </source>
</evidence>
<feature type="domain" description="Protein kinase" evidence="14">
    <location>
        <begin position="1"/>
        <end position="199"/>
    </location>
</feature>
<proteinExistence type="inferred from homology"/>
<evidence type="ECO:0000259" key="14">
    <source>
        <dbReference type="PROSITE" id="PS50011"/>
    </source>
</evidence>
<dbReference type="GO" id="GO:0005524">
    <property type="term" value="F:ATP binding"/>
    <property type="evidence" value="ECO:0007669"/>
    <property type="project" value="UniProtKB-KW"/>
</dbReference>
<dbReference type="SUPFAM" id="SSF56112">
    <property type="entry name" value="Protein kinase-like (PK-like)"/>
    <property type="match status" value="1"/>
</dbReference>
<dbReference type="OrthoDB" id="6277433at2759"/>
<evidence type="ECO:0000256" key="5">
    <source>
        <dbReference type="ARBA" id="ARBA00022679"/>
    </source>
</evidence>
<dbReference type="Proteomes" id="UP000784294">
    <property type="component" value="Unassembled WGS sequence"/>
</dbReference>
<evidence type="ECO:0000313" key="15">
    <source>
        <dbReference type="EMBL" id="VEL38888.1"/>
    </source>
</evidence>
<keyword evidence="16" id="KW-1185">Reference proteome</keyword>
<dbReference type="PANTHER" id="PTHR23255:SF71">
    <property type="entry name" value="RECEPTOR PROTEIN SERINE_THREONINE KINASE"/>
    <property type="match status" value="1"/>
</dbReference>
<keyword evidence="13" id="KW-0675">Receptor</keyword>
<dbReference type="InterPro" id="IPR008271">
    <property type="entry name" value="Ser/Thr_kinase_AS"/>
</dbReference>
<dbReference type="GO" id="GO:0071363">
    <property type="term" value="P:cellular response to growth factor stimulus"/>
    <property type="evidence" value="ECO:0007669"/>
    <property type="project" value="TreeGrafter"/>
</dbReference>
<evidence type="ECO:0000256" key="7">
    <source>
        <dbReference type="ARBA" id="ARBA00022729"/>
    </source>
</evidence>
<dbReference type="InterPro" id="IPR000719">
    <property type="entry name" value="Prot_kinase_dom"/>
</dbReference>
<comment type="caution">
    <text evidence="15">The sequence shown here is derived from an EMBL/GenBank/DDBJ whole genome shotgun (WGS) entry which is preliminary data.</text>
</comment>
<keyword evidence="8" id="KW-0547">Nucleotide-binding</keyword>
<dbReference type="PROSITE" id="PS00108">
    <property type="entry name" value="PROTEIN_KINASE_ST"/>
    <property type="match status" value="1"/>
</dbReference>
<evidence type="ECO:0000256" key="11">
    <source>
        <dbReference type="ARBA" id="ARBA00022989"/>
    </source>
</evidence>
<sequence>MPFENEIYQTVMLRHANILGFIAADNKDNGLSTELWLITDYHPHGSLFDFLQVNCLTPLALIRMAASITSGLAHLHMEITGTQGKPSIAHRDMKSRNILVKSDGECCIADLGFAVKLDSSTGSVDLAYNPERGGTRRYMAPEVLDGTLQHDSFEAYKQADIYSLGLVFWELARRCFIPAVYGPEDYQLPYQVAFYKLAE</sequence>
<keyword evidence="5" id="KW-0808">Transferase</keyword>